<evidence type="ECO:0000256" key="2">
    <source>
        <dbReference type="ARBA" id="ARBA00022475"/>
    </source>
</evidence>
<dbReference type="InterPro" id="IPR008457">
    <property type="entry name" value="Cu-R_CopD_dom"/>
</dbReference>
<dbReference type="RefSeq" id="WP_091695796.1">
    <property type="nucleotide sequence ID" value="NZ_FPCG01000003.1"/>
</dbReference>
<dbReference type="AlphaFoldDB" id="A0A1I7MJG3"/>
<proteinExistence type="predicted"/>
<feature type="transmembrane region" description="Helical" evidence="7">
    <location>
        <begin position="489"/>
        <end position="512"/>
    </location>
</feature>
<feature type="transmembrane region" description="Helical" evidence="7">
    <location>
        <begin position="564"/>
        <end position="587"/>
    </location>
</feature>
<evidence type="ECO:0000256" key="6">
    <source>
        <dbReference type="SAM" id="MobiDB-lite"/>
    </source>
</evidence>
<feature type="region of interest" description="Disordered" evidence="6">
    <location>
        <begin position="119"/>
        <end position="138"/>
    </location>
</feature>
<evidence type="ECO:0000259" key="8">
    <source>
        <dbReference type="Pfam" id="PF05425"/>
    </source>
</evidence>
<evidence type="ECO:0000256" key="5">
    <source>
        <dbReference type="ARBA" id="ARBA00023136"/>
    </source>
</evidence>
<dbReference type="EMBL" id="FPCG01000003">
    <property type="protein sequence ID" value="SFV22072.1"/>
    <property type="molecule type" value="Genomic_DNA"/>
</dbReference>
<feature type="domain" description="Copper resistance protein D" evidence="8">
    <location>
        <begin position="309"/>
        <end position="411"/>
    </location>
</feature>
<feature type="transmembrane region" description="Helical" evidence="7">
    <location>
        <begin position="449"/>
        <end position="468"/>
    </location>
</feature>
<evidence type="ECO:0000256" key="3">
    <source>
        <dbReference type="ARBA" id="ARBA00022692"/>
    </source>
</evidence>
<accession>A0A1I7MJG3</accession>
<keyword evidence="2" id="KW-1003">Cell membrane</keyword>
<keyword evidence="10" id="KW-1185">Reference proteome</keyword>
<dbReference type="PANTHER" id="PTHR34820:SF4">
    <property type="entry name" value="INNER MEMBRANE PROTEIN YEBZ"/>
    <property type="match status" value="1"/>
</dbReference>
<evidence type="ECO:0000256" key="7">
    <source>
        <dbReference type="SAM" id="Phobius"/>
    </source>
</evidence>
<feature type="compositionally biased region" description="Basic and acidic residues" evidence="6">
    <location>
        <begin position="128"/>
        <end position="138"/>
    </location>
</feature>
<keyword evidence="3 7" id="KW-0812">Transmembrane</keyword>
<feature type="transmembrane region" description="Helical" evidence="7">
    <location>
        <begin position="50"/>
        <end position="74"/>
    </location>
</feature>
<sequence length="749" mass="80308">MDLVPSPRSTRPRRDSTPAPRSAQQTPSGRGSGAPRGRDVVGTVAAVPRWVWIGVAVAAAVALAIAASLTGITAVRELSDPGSVTRWGLPLAKLVHNIAMPVTLAALVFAVGILPPHAAGGRAGRGRTAKDREQQRADEVAAPEHPAFALLMRVAAVAAAVWTVAALAMVVLSYSDLAGMPLDPGPGFTSGLVGYIESISVGQAWFWVTVIAAVVTSLVIAVRSVTGLAWTALLGMVGIVPLALIGHSASGDDHNAAVNSIGLHLLGVVVWIGGLLVLALISGRLTGPDGATGRGSAHRQGPEPLIHTVVSRYSLLAGLGLATVAISGVVNAGIRMDQWEQLTSPYGLIVLAKFVGTLLLGAIGLMHRLWIIPRLATGTEQPPAAARRLLWQLIAVEAVLMGAILGLATVLGRTSPPVPEELAPDASPARILTGYDLPPELTPERWLTVWRPDWLWVAIIVFLLAWYIRSTIRLRQRGDSWPILRTVSWTLGLIVLFWVTSGAPAVYGQVLFSAHMVAHMTLTMISPLFLVLGAPITLALRALPARSDGTRGPREWILWIVHSWWGRFITHPVVAGMNFAGSILIFYYTPVFGFALNEHVGHEFMNVHFLLTGFLFASVMVGIDPLPRRTMYPLRLVLLLATMAFHAFIGVAMTGSDSLLQASWFGSMGRDWGPSAIADQQIGGAIMWGIGEVPTVIMAVIAAYQWWRNDQKETKRLDRKADLNDEAELKAWNAMYARLGDDETEGPRP</sequence>
<dbReference type="InterPro" id="IPR032694">
    <property type="entry name" value="CopC/D"/>
</dbReference>
<feature type="transmembrane region" description="Helical" evidence="7">
    <location>
        <begin position="313"/>
        <end position="334"/>
    </location>
</feature>
<dbReference type="PANTHER" id="PTHR34820">
    <property type="entry name" value="INNER MEMBRANE PROTEIN YEBZ"/>
    <property type="match status" value="1"/>
</dbReference>
<feature type="transmembrane region" description="Helical" evidence="7">
    <location>
        <begin position="346"/>
        <end position="369"/>
    </location>
</feature>
<dbReference type="Proteomes" id="UP000198881">
    <property type="component" value="Unassembled WGS sequence"/>
</dbReference>
<comment type="subcellular location">
    <subcellularLocation>
        <location evidence="1">Cell membrane</location>
        <topology evidence="1">Multi-pass membrane protein</topology>
    </subcellularLocation>
</comment>
<keyword evidence="5 7" id="KW-0472">Membrane</keyword>
<feature type="transmembrane region" description="Helical" evidence="7">
    <location>
        <begin position="685"/>
        <end position="707"/>
    </location>
</feature>
<feature type="transmembrane region" description="Helical" evidence="7">
    <location>
        <begin position="638"/>
        <end position="665"/>
    </location>
</feature>
<dbReference type="GO" id="GO:0005886">
    <property type="term" value="C:plasma membrane"/>
    <property type="evidence" value="ECO:0007669"/>
    <property type="project" value="UniProtKB-SubCell"/>
</dbReference>
<dbReference type="OrthoDB" id="5241646at2"/>
<feature type="transmembrane region" description="Helical" evidence="7">
    <location>
        <begin position="229"/>
        <end position="249"/>
    </location>
</feature>
<feature type="transmembrane region" description="Helical" evidence="7">
    <location>
        <begin position="389"/>
        <end position="411"/>
    </location>
</feature>
<feature type="region of interest" description="Disordered" evidence="6">
    <location>
        <begin position="1"/>
        <end position="38"/>
    </location>
</feature>
<keyword evidence="4 7" id="KW-1133">Transmembrane helix</keyword>
<dbReference type="Pfam" id="PF09678">
    <property type="entry name" value="Caa3_CtaG"/>
    <property type="match status" value="1"/>
</dbReference>
<feature type="transmembrane region" description="Helical" evidence="7">
    <location>
        <begin position="261"/>
        <end position="281"/>
    </location>
</feature>
<feature type="transmembrane region" description="Helical" evidence="7">
    <location>
        <begin position="154"/>
        <end position="174"/>
    </location>
</feature>
<protein>
    <submittedName>
        <fullName evidence="9">Putative copper resistance protein D</fullName>
    </submittedName>
</protein>
<evidence type="ECO:0000256" key="1">
    <source>
        <dbReference type="ARBA" id="ARBA00004651"/>
    </source>
</evidence>
<gene>
    <name evidence="9" type="ORF">SAMN04487966_103187</name>
</gene>
<evidence type="ECO:0000313" key="9">
    <source>
        <dbReference type="EMBL" id="SFV22072.1"/>
    </source>
</evidence>
<feature type="transmembrane region" description="Helical" evidence="7">
    <location>
        <begin position="524"/>
        <end position="543"/>
    </location>
</feature>
<evidence type="ECO:0000313" key="10">
    <source>
        <dbReference type="Proteomes" id="UP000198881"/>
    </source>
</evidence>
<feature type="transmembrane region" description="Helical" evidence="7">
    <location>
        <begin position="607"/>
        <end position="626"/>
    </location>
</feature>
<dbReference type="STRING" id="574650.SAMN04487966_103187"/>
<feature type="transmembrane region" description="Helical" evidence="7">
    <location>
        <begin position="94"/>
        <end position="115"/>
    </location>
</feature>
<dbReference type="Pfam" id="PF05425">
    <property type="entry name" value="CopD"/>
    <property type="match status" value="1"/>
</dbReference>
<dbReference type="GO" id="GO:0006825">
    <property type="term" value="P:copper ion transport"/>
    <property type="evidence" value="ECO:0007669"/>
    <property type="project" value="InterPro"/>
</dbReference>
<dbReference type="InterPro" id="IPR019108">
    <property type="entry name" value="Caa3_assmbl_CtaG-rel"/>
</dbReference>
<name>A0A1I7MJG3_9MICC</name>
<organism evidence="9 10">
    <name type="scientific">Micrococcus terreus</name>
    <dbReference type="NCBI Taxonomy" id="574650"/>
    <lineage>
        <taxon>Bacteria</taxon>
        <taxon>Bacillati</taxon>
        <taxon>Actinomycetota</taxon>
        <taxon>Actinomycetes</taxon>
        <taxon>Micrococcales</taxon>
        <taxon>Micrococcaceae</taxon>
        <taxon>Micrococcus</taxon>
    </lineage>
</organism>
<reference evidence="9 10" key="1">
    <citation type="submission" date="2016-10" db="EMBL/GenBank/DDBJ databases">
        <authorList>
            <person name="de Groot N.N."/>
        </authorList>
    </citation>
    <scope>NUCLEOTIDE SEQUENCE [LARGE SCALE GENOMIC DNA]</scope>
    <source>
        <strain evidence="9 10">CGMCC 1.7054</strain>
    </source>
</reference>
<feature type="transmembrane region" description="Helical" evidence="7">
    <location>
        <begin position="204"/>
        <end position="222"/>
    </location>
</feature>
<evidence type="ECO:0000256" key="4">
    <source>
        <dbReference type="ARBA" id="ARBA00022989"/>
    </source>
</evidence>
<feature type="compositionally biased region" description="Low complexity" evidence="6">
    <location>
        <begin position="17"/>
        <end position="35"/>
    </location>
</feature>